<gene>
    <name evidence="1" type="ORF">K6T82_23970</name>
</gene>
<evidence type="ECO:0000313" key="1">
    <source>
        <dbReference type="EMBL" id="MBZ4037836.1"/>
    </source>
</evidence>
<dbReference type="Proteomes" id="UP001139366">
    <property type="component" value="Unassembled WGS sequence"/>
</dbReference>
<reference evidence="1 2" key="1">
    <citation type="journal article" date="2023" name="Antonie Van Leeuwenhoek">
        <title>Flavobacterium potami sp. nov., a multi-metal resistance genes harbouring bacterium isolated from shallow river silt.</title>
        <authorList>
            <person name="Li S."/>
            <person name="Mao S."/>
            <person name="Mu W."/>
            <person name="Guo B."/>
            <person name="Li C."/>
            <person name="Zhu Q."/>
            <person name="Hou X."/>
            <person name="Zhao Y."/>
            <person name="Wei S."/>
            <person name="Liu H."/>
            <person name="Liu A."/>
        </authorList>
    </citation>
    <scope>NUCLEOTIDE SEQUENCE [LARGE SCALE GENOMIC DNA]</scope>
    <source>
        <strain evidence="1 2">17A</strain>
    </source>
</reference>
<comment type="caution">
    <text evidence="1">The sequence shown here is derived from an EMBL/GenBank/DDBJ whole genome shotgun (WGS) entry which is preliminary data.</text>
</comment>
<dbReference type="PROSITE" id="PS51257">
    <property type="entry name" value="PROKAR_LIPOPROTEIN"/>
    <property type="match status" value="1"/>
</dbReference>
<name>A0A9X1KV43_9FLAO</name>
<dbReference type="RefSeq" id="WP_223711562.1">
    <property type="nucleotide sequence ID" value="NZ_JAINUY010000012.1"/>
</dbReference>
<sequence length="107" mass="12574">MKNLKLLICFVLVISFVSCKKEVSEKDNLKTIKSAVAKKNIEKENFEKEVLPLVQELYEKDSVKYSMINHIAKKAQKEKNKDIFRMNVANLKDELAYYKKEMEAEKK</sequence>
<evidence type="ECO:0008006" key="3">
    <source>
        <dbReference type="Google" id="ProtNLM"/>
    </source>
</evidence>
<dbReference type="EMBL" id="JAINUY010000012">
    <property type="protein sequence ID" value="MBZ4037836.1"/>
    <property type="molecule type" value="Genomic_DNA"/>
</dbReference>
<protein>
    <recommendedName>
        <fullName evidence="3">Lipoprotein</fullName>
    </recommendedName>
</protein>
<organism evidence="1 2">
    <name type="scientific">Flavobacterium potami</name>
    <dbReference type="NCBI Taxonomy" id="2872310"/>
    <lineage>
        <taxon>Bacteria</taxon>
        <taxon>Pseudomonadati</taxon>
        <taxon>Bacteroidota</taxon>
        <taxon>Flavobacteriia</taxon>
        <taxon>Flavobacteriales</taxon>
        <taxon>Flavobacteriaceae</taxon>
        <taxon>Flavobacterium</taxon>
    </lineage>
</organism>
<keyword evidence="2" id="KW-1185">Reference proteome</keyword>
<proteinExistence type="predicted"/>
<accession>A0A9X1KV43</accession>
<dbReference type="AlphaFoldDB" id="A0A9X1KV43"/>
<evidence type="ECO:0000313" key="2">
    <source>
        <dbReference type="Proteomes" id="UP001139366"/>
    </source>
</evidence>